<sequence length="243" mass="27544">MTDSSSSSSSALTEIKQDKYRYYIYGEGEKDTQWRNGIPNYDVVNKLFEEGRTQVWPAGSIEEEVQNLVKTWEMEMVHKARPQDMKTLDPAKFTFSKNGSQPIPLEEIGKKGSYNLFLQTSLPEKYRVYNPSEETISSANKIFATTFPRGFALEIMQVYSGPPVIVYKFRHWGFMEGPFKGRAPTGEKAEFYAIGIFTLDEHKKIVKVEFFFDGGELLSGLIKGDDTSDNSGTSACPFLKTTE</sequence>
<name>A0AAD4SYR3_9MAGN</name>
<proteinExistence type="predicted"/>
<reference evidence="1" key="1">
    <citation type="submission" date="2022-04" db="EMBL/GenBank/DDBJ databases">
        <title>A functionally conserved STORR gene fusion in Papaver species that diverged 16.8 million years ago.</title>
        <authorList>
            <person name="Catania T."/>
        </authorList>
    </citation>
    <scope>NUCLEOTIDE SEQUENCE</scope>
    <source>
        <strain evidence="1">S-188037</strain>
    </source>
</reference>
<protein>
    <recommendedName>
        <fullName evidence="3">Pathogen-related protein</fullName>
    </recommendedName>
</protein>
<evidence type="ECO:0008006" key="3">
    <source>
        <dbReference type="Google" id="ProtNLM"/>
    </source>
</evidence>
<dbReference type="Gene3D" id="3.10.450.50">
    <property type="match status" value="1"/>
</dbReference>
<dbReference type="PANTHER" id="PTHR31723:SF10">
    <property type="entry name" value="PATHOGEN-RELATED PROTEIN"/>
    <property type="match status" value="1"/>
</dbReference>
<dbReference type="Proteomes" id="UP001202328">
    <property type="component" value="Unassembled WGS sequence"/>
</dbReference>
<accession>A0AAD4SYR3</accession>
<dbReference type="EMBL" id="JAJJMB010007362">
    <property type="protein sequence ID" value="KAI3930480.1"/>
    <property type="molecule type" value="Genomic_DNA"/>
</dbReference>
<dbReference type="SUPFAM" id="SSF54427">
    <property type="entry name" value="NTF2-like"/>
    <property type="match status" value="1"/>
</dbReference>
<evidence type="ECO:0000313" key="2">
    <source>
        <dbReference type="Proteomes" id="UP001202328"/>
    </source>
</evidence>
<dbReference type="InterPro" id="IPR032710">
    <property type="entry name" value="NTF2-like_dom_sf"/>
</dbReference>
<organism evidence="1 2">
    <name type="scientific">Papaver atlanticum</name>
    <dbReference type="NCBI Taxonomy" id="357466"/>
    <lineage>
        <taxon>Eukaryota</taxon>
        <taxon>Viridiplantae</taxon>
        <taxon>Streptophyta</taxon>
        <taxon>Embryophyta</taxon>
        <taxon>Tracheophyta</taxon>
        <taxon>Spermatophyta</taxon>
        <taxon>Magnoliopsida</taxon>
        <taxon>Ranunculales</taxon>
        <taxon>Papaveraceae</taxon>
        <taxon>Papaveroideae</taxon>
        <taxon>Papaver</taxon>
    </lineage>
</organism>
<comment type="caution">
    <text evidence="1">The sequence shown here is derived from an EMBL/GenBank/DDBJ whole genome shotgun (WGS) entry which is preliminary data.</text>
</comment>
<keyword evidence="2" id="KW-1185">Reference proteome</keyword>
<dbReference type="InterPro" id="IPR053218">
    <property type="entry name" value="Pathogen-related_defense"/>
</dbReference>
<gene>
    <name evidence="1" type="ORF">MKW98_022129</name>
</gene>
<dbReference type="AlphaFoldDB" id="A0AAD4SYR3"/>
<dbReference type="PANTHER" id="PTHR31723">
    <property type="entry name" value="PATHOGENESIS-RELATED FAMILY PROTEIN"/>
    <property type="match status" value="1"/>
</dbReference>
<evidence type="ECO:0000313" key="1">
    <source>
        <dbReference type="EMBL" id="KAI3930480.1"/>
    </source>
</evidence>